<proteinExistence type="predicted"/>
<dbReference type="OrthoDB" id="5296450at2"/>
<protein>
    <submittedName>
        <fullName evidence="2">Transglutaminase-like superfamily protein</fullName>
    </submittedName>
</protein>
<dbReference type="Pfam" id="PF01841">
    <property type="entry name" value="Transglut_core"/>
    <property type="match status" value="1"/>
</dbReference>
<keyword evidence="3" id="KW-1185">Reference proteome</keyword>
<dbReference type="PANTHER" id="PTHR33490">
    <property type="entry name" value="BLR5614 PROTEIN-RELATED"/>
    <property type="match status" value="1"/>
</dbReference>
<evidence type="ECO:0000313" key="2">
    <source>
        <dbReference type="EMBL" id="SMC28544.1"/>
    </source>
</evidence>
<dbReference type="InterPro" id="IPR038765">
    <property type="entry name" value="Papain-like_cys_pep_sf"/>
</dbReference>
<sequence>MDTGTLAPYLAASEVIDFHHPAVAALARELAADDVLTTARQCFDWVRDHIDHCIDFGRDEVPCTASQALAAGTGFCFAKSHLLVALWRANGIPGGFGYQRLTFDGPLPPHCLHGFAVAHLPGYGWYRCDPRGNKPGISCIFDPPHEQLAFPIQYPGEYTSQTIHAEPLPELVAHLGQVGSVARYRQQPFDFHPA</sequence>
<dbReference type="SUPFAM" id="SSF54001">
    <property type="entry name" value="Cysteine proteinases"/>
    <property type="match status" value="1"/>
</dbReference>
<dbReference type="InterPro" id="IPR002931">
    <property type="entry name" value="Transglutaminase-like"/>
</dbReference>
<evidence type="ECO:0000313" key="3">
    <source>
        <dbReference type="Proteomes" id="UP000192761"/>
    </source>
</evidence>
<organism evidence="2 3">
    <name type="scientific">Andreprevotia lacus DSM 23236</name>
    <dbReference type="NCBI Taxonomy" id="1121001"/>
    <lineage>
        <taxon>Bacteria</taxon>
        <taxon>Pseudomonadati</taxon>
        <taxon>Pseudomonadota</taxon>
        <taxon>Betaproteobacteria</taxon>
        <taxon>Neisseriales</taxon>
        <taxon>Chitinibacteraceae</taxon>
        <taxon>Andreprevotia</taxon>
    </lineage>
</organism>
<feature type="domain" description="Transglutaminase-like" evidence="1">
    <location>
        <begin position="25"/>
        <end position="130"/>
    </location>
</feature>
<dbReference type="AlphaFoldDB" id="A0A1W1XXG9"/>
<dbReference type="STRING" id="1121001.SAMN02745857_03299"/>
<accession>A0A1W1XXG9</accession>
<dbReference type="EMBL" id="FWXD01000023">
    <property type="protein sequence ID" value="SMC28544.1"/>
    <property type="molecule type" value="Genomic_DNA"/>
</dbReference>
<dbReference type="PANTHER" id="PTHR33490:SF3">
    <property type="entry name" value="CONSERVED INTEGRAL MEMBRANE PROTEIN"/>
    <property type="match status" value="1"/>
</dbReference>
<gene>
    <name evidence="2" type="ORF">SAMN02745857_03299</name>
</gene>
<dbReference type="Proteomes" id="UP000192761">
    <property type="component" value="Unassembled WGS sequence"/>
</dbReference>
<dbReference type="RefSeq" id="WP_084092202.1">
    <property type="nucleotide sequence ID" value="NZ_FWXD01000023.1"/>
</dbReference>
<name>A0A1W1XXG9_9NEIS</name>
<evidence type="ECO:0000259" key="1">
    <source>
        <dbReference type="Pfam" id="PF01841"/>
    </source>
</evidence>
<reference evidence="2 3" key="1">
    <citation type="submission" date="2017-04" db="EMBL/GenBank/DDBJ databases">
        <authorList>
            <person name="Afonso C.L."/>
            <person name="Miller P.J."/>
            <person name="Scott M.A."/>
            <person name="Spackman E."/>
            <person name="Goraichik I."/>
            <person name="Dimitrov K.M."/>
            <person name="Suarez D.L."/>
            <person name="Swayne D.E."/>
        </authorList>
    </citation>
    <scope>NUCLEOTIDE SEQUENCE [LARGE SCALE GENOMIC DNA]</scope>
    <source>
        <strain evidence="2 3">DSM 23236</strain>
    </source>
</reference>
<dbReference type="Gene3D" id="3.10.620.30">
    <property type="match status" value="1"/>
</dbReference>